<dbReference type="Pfam" id="PF13460">
    <property type="entry name" value="NAD_binding_10"/>
    <property type="match status" value="1"/>
</dbReference>
<dbReference type="PANTHER" id="PTHR12126:SF11">
    <property type="entry name" value="NADH DEHYDROGENASE [UBIQUINONE] 1 ALPHA SUBCOMPLEX SUBUNIT 9, MITOCHONDRIAL"/>
    <property type="match status" value="1"/>
</dbReference>
<dbReference type="AlphaFoldDB" id="A0A1G2HJS2"/>
<dbReference type="GO" id="GO:0044877">
    <property type="term" value="F:protein-containing complex binding"/>
    <property type="evidence" value="ECO:0007669"/>
    <property type="project" value="TreeGrafter"/>
</dbReference>
<dbReference type="SUPFAM" id="SSF51735">
    <property type="entry name" value="NAD(P)-binding Rossmann-fold domains"/>
    <property type="match status" value="1"/>
</dbReference>
<dbReference type="Gene3D" id="3.40.50.720">
    <property type="entry name" value="NAD(P)-binding Rossmann-like Domain"/>
    <property type="match status" value="1"/>
</dbReference>
<sequence>MTDKKYSKVLVLGGTGFLGYYVLRALDDADLKIAIILHKKRDDLGIPFEGYELFEGDILNPETLKTAIESFKPNVIINTVGSLTEKPNRSFKRLYVEGMKNLVEVAEKGGVEKIVCVSDLAVKNALDTKYLSARREAEDVLKNSSLEWTIFRPSVIFGWRASFTNVFVDQIKKIWPILVPSDRFKLQPVAATTVSKCIAQASGGSLGNGKVYEIVGPEILTPHEIVERLKLSLNSQRSVWYVPFWFLKFMAFLKKLGFPTAITRFHIHVFRNRTLGTQDFIKEFFDIKEMKFDPKLDHPLY</sequence>
<dbReference type="PANTHER" id="PTHR12126">
    <property type="entry name" value="NADH-UBIQUINONE OXIDOREDUCTASE 39 KDA SUBUNIT-RELATED"/>
    <property type="match status" value="1"/>
</dbReference>
<comment type="caution">
    <text evidence="2">The sequence shown here is derived from an EMBL/GenBank/DDBJ whole genome shotgun (WGS) entry which is preliminary data.</text>
</comment>
<proteinExistence type="predicted"/>
<evidence type="ECO:0000313" key="2">
    <source>
        <dbReference type="EMBL" id="OGZ62148.1"/>
    </source>
</evidence>
<dbReference type="EMBL" id="MHOK01000006">
    <property type="protein sequence ID" value="OGZ62148.1"/>
    <property type="molecule type" value="Genomic_DNA"/>
</dbReference>
<feature type="domain" description="NAD(P)-binding" evidence="1">
    <location>
        <begin position="13"/>
        <end position="155"/>
    </location>
</feature>
<evidence type="ECO:0000313" key="3">
    <source>
        <dbReference type="Proteomes" id="UP000176770"/>
    </source>
</evidence>
<dbReference type="InterPro" id="IPR051207">
    <property type="entry name" value="ComplexI_NDUFA9_subunit"/>
</dbReference>
<gene>
    <name evidence="2" type="ORF">A3F94_01020</name>
</gene>
<protein>
    <recommendedName>
        <fullName evidence="1">NAD(P)-binding domain-containing protein</fullName>
    </recommendedName>
</protein>
<dbReference type="InterPro" id="IPR036291">
    <property type="entry name" value="NAD(P)-bd_dom_sf"/>
</dbReference>
<accession>A0A1G2HJS2</accession>
<dbReference type="Proteomes" id="UP000176770">
    <property type="component" value="Unassembled WGS sequence"/>
</dbReference>
<dbReference type="STRING" id="1802165.A3F94_01020"/>
<name>A0A1G2HJS2_9BACT</name>
<organism evidence="2 3">
    <name type="scientific">Candidatus Spechtbacteria bacterium RIFCSPLOWO2_12_FULL_38_22</name>
    <dbReference type="NCBI Taxonomy" id="1802165"/>
    <lineage>
        <taxon>Bacteria</taxon>
        <taxon>Candidatus Spechtiibacteriota</taxon>
    </lineage>
</organism>
<evidence type="ECO:0000259" key="1">
    <source>
        <dbReference type="Pfam" id="PF13460"/>
    </source>
</evidence>
<reference evidence="2 3" key="1">
    <citation type="journal article" date="2016" name="Nat. Commun.">
        <title>Thousands of microbial genomes shed light on interconnected biogeochemical processes in an aquifer system.</title>
        <authorList>
            <person name="Anantharaman K."/>
            <person name="Brown C.T."/>
            <person name="Hug L.A."/>
            <person name="Sharon I."/>
            <person name="Castelle C.J."/>
            <person name="Probst A.J."/>
            <person name="Thomas B.C."/>
            <person name="Singh A."/>
            <person name="Wilkins M.J."/>
            <person name="Karaoz U."/>
            <person name="Brodie E.L."/>
            <person name="Williams K.H."/>
            <person name="Hubbard S.S."/>
            <person name="Banfield J.F."/>
        </authorList>
    </citation>
    <scope>NUCLEOTIDE SEQUENCE [LARGE SCALE GENOMIC DNA]</scope>
</reference>
<dbReference type="InterPro" id="IPR016040">
    <property type="entry name" value="NAD(P)-bd_dom"/>
</dbReference>